<accession>A0A0G1VRK6</accession>
<feature type="transmembrane region" description="Helical" evidence="1">
    <location>
        <begin position="7"/>
        <end position="25"/>
    </location>
</feature>
<evidence type="ECO:0000313" key="4">
    <source>
        <dbReference type="Proteomes" id="UP000033965"/>
    </source>
</evidence>
<feature type="domain" description="Mce/MlaD" evidence="2">
    <location>
        <begin position="36"/>
        <end position="115"/>
    </location>
</feature>
<evidence type="ECO:0000259" key="2">
    <source>
        <dbReference type="Pfam" id="PF02470"/>
    </source>
</evidence>
<keyword evidence="1" id="KW-0812">Transmembrane</keyword>
<dbReference type="Proteomes" id="UP000033965">
    <property type="component" value="Unassembled WGS sequence"/>
</dbReference>
<keyword evidence="1" id="KW-0472">Membrane</keyword>
<dbReference type="PANTHER" id="PTHR33371">
    <property type="entry name" value="INTERMEMBRANE PHOSPHOLIPID TRANSPORT SYSTEM BINDING PROTEIN MLAD-RELATED"/>
    <property type="match status" value="1"/>
</dbReference>
<evidence type="ECO:0000256" key="1">
    <source>
        <dbReference type="SAM" id="Phobius"/>
    </source>
</evidence>
<gene>
    <name evidence="3" type="ORF">UY44_C0006G0020</name>
</gene>
<dbReference type="AlphaFoldDB" id="A0A0G1VRK6"/>
<name>A0A0G1VRK6_9BACT</name>
<comment type="caution">
    <text evidence="3">The sequence shown here is derived from an EMBL/GenBank/DDBJ whole genome shotgun (WGS) entry which is preliminary data.</text>
</comment>
<dbReference type="EMBL" id="LCPZ01000006">
    <property type="protein sequence ID" value="KKW08935.1"/>
    <property type="molecule type" value="Genomic_DNA"/>
</dbReference>
<sequence length="240" mass="26412">MRLNNEIRIGMMVSAVVVLLAGLSIKTGNLNFTRAGYVLKVRFGNIDGVNVNAPVMVNGFEVGIVKDIAIKDDADETQMELTLWLDDKAKIREGAQAYVKNLGLLGEKYVGLSAGPKGGKILSPETVIEGVEPSDLGKLMSDGQEIAAQLKEISQSINGHLQKNKEAIDSILANMDVTVKNMSSITKNVDERLEMNKAHIDEMMVNLHAASVNLDELSYDLKANPWKLLYRPKEQKKKDF</sequence>
<organism evidence="3 4">
    <name type="scientific">Candidatus Kaiserbacteria bacterium GW2011_GWA2_49_19</name>
    <dbReference type="NCBI Taxonomy" id="1618669"/>
    <lineage>
        <taxon>Bacteria</taxon>
        <taxon>Candidatus Kaiseribacteriota</taxon>
    </lineage>
</organism>
<dbReference type="InterPro" id="IPR003399">
    <property type="entry name" value="Mce/MlaD"/>
</dbReference>
<proteinExistence type="predicted"/>
<evidence type="ECO:0000313" key="3">
    <source>
        <dbReference type="EMBL" id="KKW08935.1"/>
    </source>
</evidence>
<dbReference type="PANTHER" id="PTHR33371:SF4">
    <property type="entry name" value="INTERMEMBRANE PHOSPHOLIPID TRANSPORT SYSTEM BINDING PROTEIN MLAD"/>
    <property type="match status" value="1"/>
</dbReference>
<dbReference type="InterPro" id="IPR052336">
    <property type="entry name" value="MlaD_Phospholipid_Transporter"/>
</dbReference>
<reference evidence="3 4" key="1">
    <citation type="journal article" date="2015" name="Nature">
        <title>rRNA introns, odd ribosomes, and small enigmatic genomes across a large radiation of phyla.</title>
        <authorList>
            <person name="Brown C.T."/>
            <person name="Hug L.A."/>
            <person name="Thomas B.C."/>
            <person name="Sharon I."/>
            <person name="Castelle C.J."/>
            <person name="Singh A."/>
            <person name="Wilkins M.J."/>
            <person name="Williams K.H."/>
            <person name="Banfield J.F."/>
        </authorList>
    </citation>
    <scope>NUCLEOTIDE SEQUENCE [LARGE SCALE GENOMIC DNA]</scope>
</reference>
<dbReference type="Pfam" id="PF02470">
    <property type="entry name" value="MlaD"/>
    <property type="match status" value="1"/>
</dbReference>
<protein>
    <submittedName>
        <fullName evidence="3">Mammalian cell entry related domain protein</fullName>
    </submittedName>
</protein>
<keyword evidence="1" id="KW-1133">Transmembrane helix</keyword>